<feature type="domain" description="Asparaginase/glutaminase C-terminal" evidence="6">
    <location>
        <begin position="248"/>
        <end position="363"/>
    </location>
</feature>
<dbReference type="CDD" id="cd08963">
    <property type="entry name" value="L-asparaginase_I"/>
    <property type="match status" value="1"/>
</dbReference>
<dbReference type="PRINTS" id="PR00139">
    <property type="entry name" value="ASNGLNASE"/>
</dbReference>
<dbReference type="InterPro" id="IPR037152">
    <property type="entry name" value="L-asparaginase_N_sf"/>
</dbReference>
<dbReference type="InterPro" id="IPR027473">
    <property type="entry name" value="L-asparaginase_C"/>
</dbReference>
<dbReference type="InterPro" id="IPR020827">
    <property type="entry name" value="Asparaginase/glutaminase_AS1"/>
</dbReference>
<dbReference type="InterPro" id="IPR041725">
    <property type="entry name" value="L-asparaginase_I"/>
</dbReference>
<dbReference type="InterPro" id="IPR006034">
    <property type="entry name" value="Asparaginase/glutaminase-like"/>
</dbReference>
<dbReference type="PROSITE" id="PS00917">
    <property type="entry name" value="ASN_GLN_ASE_2"/>
    <property type="match status" value="1"/>
</dbReference>
<dbReference type="InterPro" id="IPR040919">
    <property type="entry name" value="Asparaginase_C"/>
</dbReference>
<evidence type="ECO:0000256" key="4">
    <source>
        <dbReference type="PROSITE-ProRule" id="PRU10100"/>
    </source>
</evidence>
<dbReference type="InterPro" id="IPR006033">
    <property type="entry name" value="AsnA_fam"/>
</dbReference>
<dbReference type="PROSITE" id="PS00144">
    <property type="entry name" value="ASN_GLN_ASE_1"/>
    <property type="match status" value="1"/>
</dbReference>
<feature type="active site" evidence="3">
    <location>
        <position position="26"/>
    </location>
</feature>
<evidence type="ECO:0000256" key="2">
    <source>
        <dbReference type="ARBA" id="ARBA00022801"/>
    </source>
</evidence>
<dbReference type="EC" id="3.5.1.1" evidence="1"/>
<organism evidence="7 8">
    <name type="scientific">Nicrophorus vespilloides</name>
    <name type="common">Boreal carrion beetle</name>
    <dbReference type="NCBI Taxonomy" id="110193"/>
    <lineage>
        <taxon>Eukaryota</taxon>
        <taxon>Metazoa</taxon>
        <taxon>Ecdysozoa</taxon>
        <taxon>Arthropoda</taxon>
        <taxon>Hexapoda</taxon>
        <taxon>Insecta</taxon>
        <taxon>Pterygota</taxon>
        <taxon>Neoptera</taxon>
        <taxon>Endopterygota</taxon>
        <taxon>Coleoptera</taxon>
        <taxon>Polyphaga</taxon>
        <taxon>Staphyliniformia</taxon>
        <taxon>Silphidae</taxon>
        <taxon>Nicrophorinae</taxon>
        <taxon>Nicrophorus</taxon>
    </lineage>
</organism>
<dbReference type="SUPFAM" id="SSF53774">
    <property type="entry name" value="Glutaminase/Asparaginase"/>
    <property type="match status" value="1"/>
</dbReference>
<evidence type="ECO:0000259" key="5">
    <source>
        <dbReference type="Pfam" id="PF00710"/>
    </source>
</evidence>
<dbReference type="Pfam" id="PF17763">
    <property type="entry name" value="Asparaginase_C"/>
    <property type="match status" value="1"/>
</dbReference>
<reference evidence="8" key="1">
    <citation type="submission" date="2025-08" db="UniProtKB">
        <authorList>
            <consortium name="RefSeq"/>
        </authorList>
    </citation>
    <scope>IDENTIFICATION</scope>
    <source>
        <tissue evidence="8">Whole Larva</tissue>
    </source>
</reference>
<dbReference type="InterPro" id="IPR027475">
    <property type="entry name" value="Asparaginase/glutaminase_AS2"/>
</dbReference>
<accession>A0ABM1MYP8</accession>
<keyword evidence="2" id="KW-0378">Hydrolase</keyword>
<evidence type="ECO:0000259" key="6">
    <source>
        <dbReference type="Pfam" id="PF17763"/>
    </source>
</evidence>
<dbReference type="PROSITE" id="PS51732">
    <property type="entry name" value="ASN_GLN_ASE_3"/>
    <property type="match status" value="1"/>
</dbReference>
<dbReference type="SMART" id="SM00870">
    <property type="entry name" value="Asparaginase"/>
    <property type="match status" value="1"/>
</dbReference>
<dbReference type="PIRSF" id="PIRSF001220">
    <property type="entry name" value="L-ASNase_gatD"/>
    <property type="match status" value="1"/>
</dbReference>
<dbReference type="PANTHER" id="PTHR11707:SF28">
    <property type="entry name" value="60 KDA LYSOPHOSPHOLIPASE"/>
    <property type="match status" value="1"/>
</dbReference>
<dbReference type="Proteomes" id="UP000695000">
    <property type="component" value="Unplaced"/>
</dbReference>
<name>A0ABM1MYP8_NICVS</name>
<dbReference type="RefSeq" id="XP_017779698.1">
    <property type="nucleotide sequence ID" value="XM_017924209.1"/>
</dbReference>
<protein>
    <recommendedName>
        <fullName evidence="1">asparaginase</fullName>
        <ecNumber evidence="1">3.5.1.1</ecNumber>
    </recommendedName>
</protein>
<feature type="domain" description="L-asparaginase N-terminal" evidence="5">
    <location>
        <begin position="17"/>
        <end position="228"/>
    </location>
</feature>
<evidence type="ECO:0000256" key="3">
    <source>
        <dbReference type="PROSITE-ProRule" id="PRU10099"/>
    </source>
</evidence>
<dbReference type="NCBIfam" id="TIGR00519">
    <property type="entry name" value="asnASE_I"/>
    <property type="match status" value="1"/>
</dbReference>
<dbReference type="Gene3D" id="3.40.50.40">
    <property type="match status" value="1"/>
</dbReference>
<dbReference type="InterPro" id="IPR027474">
    <property type="entry name" value="L-asparaginase_N"/>
</dbReference>
<sequence length="374" mass="41958">MQLLQFSNIMPVLNTKQVLVIYTGGTIGMTRNEQGAYCPSPNKFIEWMKNIPDMHVESLAREYCKEKIQTNTFAIPYENHTVIIYTIVEYNPLLDSSNMSQENWKRIANDIGENYEKYDGFVVLHGTDTLPYTASILSFMLENLDKTVIVTGAQIPIFEQRSDAKDNFLSSLIFAAIYQIPEVCVCFGNVLLRGNRTIKSSTDQLKAFSSPNYSLLGKVGIEVNLYMEHLLKPETRNNFHVNSDLNANVTVFKFHPAATPDMLETCLKSDIDGVILLSYGIGNIPTNTRIIKILEDALNRGIIIVNVTECVQGTVNSTYETGKICKDIGILPGFDITTEAALTKLIYVLGFKNLSLDEKKTMMMTNLRGEISKS</sequence>
<keyword evidence="7" id="KW-1185">Reference proteome</keyword>
<feature type="active site" evidence="4">
    <location>
        <position position="127"/>
    </location>
</feature>
<gene>
    <name evidence="8" type="primary">LOC108564985</name>
</gene>
<dbReference type="GeneID" id="108564985"/>
<dbReference type="SFLD" id="SFLDS00057">
    <property type="entry name" value="Glutaminase/Asparaginase"/>
    <property type="match status" value="1"/>
</dbReference>
<proteinExistence type="predicted"/>
<dbReference type="PIRSF" id="PIRSF500176">
    <property type="entry name" value="L_ASNase"/>
    <property type="match status" value="1"/>
</dbReference>
<dbReference type="Gene3D" id="3.40.50.1170">
    <property type="entry name" value="L-asparaginase, N-terminal domain"/>
    <property type="match status" value="1"/>
</dbReference>
<dbReference type="PANTHER" id="PTHR11707">
    <property type="entry name" value="L-ASPARAGINASE"/>
    <property type="match status" value="1"/>
</dbReference>
<evidence type="ECO:0000256" key="1">
    <source>
        <dbReference type="ARBA" id="ARBA00012920"/>
    </source>
</evidence>
<evidence type="ECO:0000313" key="7">
    <source>
        <dbReference type="Proteomes" id="UP000695000"/>
    </source>
</evidence>
<dbReference type="Pfam" id="PF00710">
    <property type="entry name" value="Asparaginase"/>
    <property type="match status" value="1"/>
</dbReference>
<dbReference type="InterPro" id="IPR036152">
    <property type="entry name" value="Asp/glu_Ase-like_sf"/>
</dbReference>
<evidence type="ECO:0000313" key="8">
    <source>
        <dbReference type="RefSeq" id="XP_017779698.1"/>
    </source>
</evidence>